<dbReference type="Pfam" id="PF04261">
    <property type="entry name" value="Dyp_perox_N"/>
    <property type="match status" value="1"/>
</dbReference>
<dbReference type="GO" id="GO:0005829">
    <property type="term" value="C:cytosol"/>
    <property type="evidence" value="ECO:0007669"/>
    <property type="project" value="TreeGrafter"/>
</dbReference>
<comment type="similarity">
    <text evidence="6">Belongs to the DyP-type peroxidase family.</text>
</comment>
<feature type="domain" description="Dyp-type peroxidase C-terminal" evidence="8">
    <location>
        <begin position="139"/>
        <end position="298"/>
    </location>
</feature>
<evidence type="ECO:0000256" key="2">
    <source>
        <dbReference type="ARBA" id="ARBA00022559"/>
    </source>
</evidence>
<evidence type="ECO:0000256" key="3">
    <source>
        <dbReference type="ARBA" id="ARBA00022723"/>
    </source>
</evidence>
<dbReference type="PANTHER" id="PTHR30521:SF0">
    <property type="entry name" value="DYP-TYPE PEROXIDASE FAMILY PROTEIN"/>
    <property type="match status" value="1"/>
</dbReference>
<name>A0A178MNK3_9PROT</name>
<reference evidence="9 10" key="1">
    <citation type="submission" date="2016-04" db="EMBL/GenBank/DDBJ databases">
        <title>Draft genome sequence of freshwater magnetotactic bacteria Magnetospirillum marisnigri SP-1 and Magnetospirillum moscoviense BB-1.</title>
        <authorList>
            <person name="Koziaeva V."/>
            <person name="Dziuba M.V."/>
            <person name="Ivanov T.M."/>
            <person name="Kuznetsov B."/>
            <person name="Grouzdev D.S."/>
        </authorList>
    </citation>
    <scope>NUCLEOTIDE SEQUENCE [LARGE SCALE GENOMIC DNA]</scope>
    <source>
        <strain evidence="9 10">SP-1</strain>
    </source>
</reference>
<dbReference type="InterPro" id="IPR048327">
    <property type="entry name" value="Dyp_perox_N"/>
</dbReference>
<dbReference type="Pfam" id="PF20628">
    <property type="entry name" value="Dyp_perox_C"/>
    <property type="match status" value="1"/>
</dbReference>
<dbReference type="PANTHER" id="PTHR30521">
    <property type="entry name" value="DEFERROCHELATASE/PEROXIDASE"/>
    <property type="match status" value="1"/>
</dbReference>
<feature type="domain" description="Dyp-type peroxidase N-terminal" evidence="7">
    <location>
        <begin position="5"/>
        <end position="134"/>
    </location>
</feature>
<dbReference type="PROSITE" id="PS51404">
    <property type="entry name" value="DYP_PEROXIDASE"/>
    <property type="match status" value="1"/>
</dbReference>
<dbReference type="NCBIfam" id="TIGR01413">
    <property type="entry name" value="Dyp_perox_fam"/>
    <property type="match status" value="1"/>
</dbReference>
<evidence type="ECO:0000259" key="7">
    <source>
        <dbReference type="Pfam" id="PF04261"/>
    </source>
</evidence>
<evidence type="ECO:0000259" key="8">
    <source>
        <dbReference type="Pfam" id="PF20628"/>
    </source>
</evidence>
<keyword evidence="2 9" id="KW-0575">Peroxidase</keyword>
<dbReference type="EMBL" id="LWQT01000059">
    <property type="protein sequence ID" value="OAN49665.1"/>
    <property type="molecule type" value="Genomic_DNA"/>
</dbReference>
<dbReference type="GO" id="GO:0020037">
    <property type="term" value="F:heme binding"/>
    <property type="evidence" value="ECO:0007669"/>
    <property type="project" value="InterPro"/>
</dbReference>
<evidence type="ECO:0000313" key="10">
    <source>
        <dbReference type="Proteomes" id="UP000078428"/>
    </source>
</evidence>
<evidence type="ECO:0000313" key="9">
    <source>
        <dbReference type="EMBL" id="OAN49665.1"/>
    </source>
</evidence>
<dbReference type="SUPFAM" id="SSF54909">
    <property type="entry name" value="Dimeric alpha+beta barrel"/>
    <property type="match status" value="1"/>
</dbReference>
<keyword evidence="4" id="KW-0560">Oxidoreductase</keyword>
<dbReference type="GO" id="GO:0004601">
    <property type="term" value="F:peroxidase activity"/>
    <property type="evidence" value="ECO:0007669"/>
    <property type="project" value="UniProtKB-KW"/>
</dbReference>
<accession>A0A178MNK3</accession>
<proteinExistence type="inferred from homology"/>
<keyword evidence="5" id="KW-0408">Iron</keyword>
<comment type="caution">
    <text evidence="9">The sequence shown here is derived from an EMBL/GenBank/DDBJ whole genome shotgun (WGS) entry which is preliminary data.</text>
</comment>
<dbReference type="InterPro" id="IPR048328">
    <property type="entry name" value="Dyp_perox_C"/>
</dbReference>
<dbReference type="InterPro" id="IPR006314">
    <property type="entry name" value="Dyp_peroxidase"/>
</dbReference>
<dbReference type="AlphaFoldDB" id="A0A178MNK3"/>
<dbReference type="Proteomes" id="UP000078428">
    <property type="component" value="Unassembled WGS sequence"/>
</dbReference>
<dbReference type="GO" id="GO:0046872">
    <property type="term" value="F:metal ion binding"/>
    <property type="evidence" value="ECO:0007669"/>
    <property type="project" value="UniProtKB-KW"/>
</dbReference>
<dbReference type="InterPro" id="IPR011008">
    <property type="entry name" value="Dimeric_a/b-barrel"/>
</dbReference>
<evidence type="ECO:0000256" key="6">
    <source>
        <dbReference type="ARBA" id="ARBA00025737"/>
    </source>
</evidence>
<keyword evidence="10" id="KW-1185">Reference proteome</keyword>
<dbReference type="OrthoDB" id="9781066at2"/>
<gene>
    <name evidence="9" type="ORF">A6A04_18965</name>
</gene>
<comment type="cofactor">
    <cofactor evidence="1">
        <name>heme b</name>
        <dbReference type="ChEBI" id="CHEBI:60344"/>
    </cofactor>
</comment>
<dbReference type="STRING" id="1285242.A6A04_18965"/>
<sequence>MTLPQSAICAETGDFAVFLTLTLVPGAERTVRAILAGFPDMVEAVAAEFAEPRLVGSVAIGAEAWPRLMGPKRPAGLVPFAPLADGDRFAPATPADLFVHIHSPRHDANFALARRLMARLGSGATVAEEIHGFKHKGGRDLTGFVDGTENPKGEDRPEVALVGDEDADFRGGSHVSIQRWVHGLTQWEGLPVPQQEGIIGRTKETDEELDDSVKPPSAHIARVVIEEDGEELEILRHSLPYGTTSDSGLYFVAYGRDPATFRKMLDAMVVADADGNYDRLMDFSRPVTGAAFFAPSKDLLRQA</sequence>
<organism evidence="9 10">
    <name type="scientific">Paramagnetospirillum marisnigri</name>
    <dbReference type="NCBI Taxonomy" id="1285242"/>
    <lineage>
        <taxon>Bacteria</taxon>
        <taxon>Pseudomonadati</taxon>
        <taxon>Pseudomonadota</taxon>
        <taxon>Alphaproteobacteria</taxon>
        <taxon>Rhodospirillales</taxon>
        <taxon>Magnetospirillaceae</taxon>
        <taxon>Paramagnetospirillum</taxon>
    </lineage>
</organism>
<keyword evidence="3" id="KW-0479">Metal-binding</keyword>
<evidence type="ECO:0000256" key="1">
    <source>
        <dbReference type="ARBA" id="ARBA00001970"/>
    </source>
</evidence>
<evidence type="ECO:0000256" key="5">
    <source>
        <dbReference type="ARBA" id="ARBA00023004"/>
    </source>
</evidence>
<evidence type="ECO:0000256" key="4">
    <source>
        <dbReference type="ARBA" id="ARBA00023002"/>
    </source>
</evidence>
<protein>
    <submittedName>
        <fullName evidence="9">Peroxidase</fullName>
    </submittedName>
</protein>